<evidence type="ECO:0000256" key="6">
    <source>
        <dbReference type="ARBA" id="ARBA00022475"/>
    </source>
</evidence>
<keyword evidence="7 12" id="KW-0812">Transmembrane</keyword>
<feature type="transmembrane region" description="Helical" evidence="12">
    <location>
        <begin position="273"/>
        <end position="293"/>
    </location>
</feature>
<feature type="transmembrane region" description="Helical" evidence="12">
    <location>
        <begin position="126"/>
        <end position="147"/>
    </location>
</feature>
<keyword evidence="10 12" id="KW-0472">Membrane</keyword>
<accession>A0ABT4G7V7</accession>
<comment type="function">
    <text evidence="1">Multidrug efflux pump.</text>
</comment>
<feature type="transmembrane region" description="Helical" evidence="12">
    <location>
        <begin position="82"/>
        <end position="106"/>
    </location>
</feature>
<evidence type="ECO:0000256" key="12">
    <source>
        <dbReference type="SAM" id="Phobius"/>
    </source>
</evidence>
<dbReference type="RefSeq" id="WP_268613930.1">
    <property type="nucleotide sequence ID" value="NZ_JAMDMX010000011.1"/>
</dbReference>
<sequence length="438" mass="47954">MSFVGTLLLLAWPAIVENFLQSMVGFADSLFISKLGLTEVAAVGVTNAILQIYFAVFMSVATAAAVFISRSSGEQDKEKSKVIVTHALLLTLCIGIIFGFLSFFFASDLLSLMGASAAVVDVGSSYFRIIAIPSIFIALVFTIGAILRGTGDTKTPLRAGLWMNLIHIVLDYILIFGFFFEGFGLTGAAIATVLSRMIGVGLLFRGMNRKKLLPPLKLRFWSIQTDLLYRMVRLGTPAMLERLFMRTGQILYFGMIIRMGTDIYAAHTLTGNFTLFSTIVGTGLGVATTTLIGQSIGLGKLDDVKRYGRIATGVTSLVMTVVLFIVWMCSFGAAAWFTTSPEVIHLIIAVLLIDLVAQPATGLVTSLTAILQAGGDTKFPMYVTWFGIWAIRTFGVYLFGVYFGWGLIGAWCAIALDNYIRAGMLYWRYRSFRWVQSI</sequence>
<evidence type="ECO:0000256" key="10">
    <source>
        <dbReference type="ARBA" id="ARBA00023136"/>
    </source>
</evidence>
<evidence type="ECO:0000256" key="11">
    <source>
        <dbReference type="ARBA" id="ARBA00031636"/>
    </source>
</evidence>
<reference evidence="13 14" key="1">
    <citation type="submission" date="2022-05" db="EMBL/GenBank/DDBJ databases">
        <title>Genome Sequencing of Bee-Associated Microbes.</title>
        <authorList>
            <person name="Dunlap C."/>
        </authorList>
    </citation>
    <scope>NUCLEOTIDE SEQUENCE [LARGE SCALE GENOMIC DNA]</scope>
    <source>
        <strain evidence="13 14">NRRL B-14421</strain>
    </source>
</reference>
<feature type="transmembrane region" description="Helical" evidence="12">
    <location>
        <begin position="408"/>
        <end position="427"/>
    </location>
</feature>
<dbReference type="PIRSF" id="PIRSF006603">
    <property type="entry name" value="DinF"/>
    <property type="match status" value="1"/>
</dbReference>
<feature type="transmembrane region" description="Helical" evidence="12">
    <location>
        <begin position="382"/>
        <end position="402"/>
    </location>
</feature>
<dbReference type="NCBIfam" id="TIGR00797">
    <property type="entry name" value="matE"/>
    <property type="match status" value="1"/>
</dbReference>
<dbReference type="PANTHER" id="PTHR43298">
    <property type="entry name" value="MULTIDRUG RESISTANCE PROTEIN NORM-RELATED"/>
    <property type="match status" value="1"/>
</dbReference>
<keyword evidence="6" id="KW-1003">Cell membrane</keyword>
<feature type="transmembrane region" description="Helical" evidence="12">
    <location>
        <begin position="51"/>
        <end position="70"/>
    </location>
</feature>
<protein>
    <recommendedName>
        <fullName evidence="3">Probable multidrug resistance protein NorM</fullName>
    </recommendedName>
    <alternativeName>
        <fullName evidence="11">Multidrug-efflux transporter</fullName>
    </alternativeName>
</protein>
<dbReference type="PANTHER" id="PTHR43298:SF4">
    <property type="entry name" value="DRUG_SODIUM ANTIPORTER"/>
    <property type="match status" value="1"/>
</dbReference>
<evidence type="ECO:0000256" key="2">
    <source>
        <dbReference type="ARBA" id="ARBA00004651"/>
    </source>
</evidence>
<evidence type="ECO:0000256" key="3">
    <source>
        <dbReference type="ARBA" id="ARBA00020268"/>
    </source>
</evidence>
<feature type="transmembrane region" description="Helical" evidence="12">
    <location>
        <begin position="314"/>
        <end position="337"/>
    </location>
</feature>
<evidence type="ECO:0000256" key="8">
    <source>
        <dbReference type="ARBA" id="ARBA00022989"/>
    </source>
</evidence>
<organism evidence="13 14">
    <name type="scientific">Paenibacillus alginolyticus</name>
    <dbReference type="NCBI Taxonomy" id="59839"/>
    <lineage>
        <taxon>Bacteria</taxon>
        <taxon>Bacillati</taxon>
        <taxon>Bacillota</taxon>
        <taxon>Bacilli</taxon>
        <taxon>Bacillales</taxon>
        <taxon>Paenibacillaceae</taxon>
        <taxon>Paenibacillus</taxon>
    </lineage>
</organism>
<comment type="subcellular location">
    <subcellularLocation>
        <location evidence="2">Cell membrane</location>
        <topology evidence="2">Multi-pass membrane protein</topology>
    </subcellularLocation>
</comment>
<gene>
    <name evidence="13" type="ORF">M5X19_04970</name>
</gene>
<keyword evidence="4" id="KW-0813">Transport</keyword>
<dbReference type="InterPro" id="IPR050222">
    <property type="entry name" value="MATE_MdtK"/>
</dbReference>
<keyword evidence="8 12" id="KW-1133">Transmembrane helix</keyword>
<dbReference type="CDD" id="cd13137">
    <property type="entry name" value="MATE_NorM_like"/>
    <property type="match status" value="1"/>
</dbReference>
<evidence type="ECO:0000313" key="13">
    <source>
        <dbReference type="EMBL" id="MCY9692263.1"/>
    </source>
</evidence>
<name>A0ABT4G7V7_9BACL</name>
<dbReference type="Pfam" id="PF01554">
    <property type="entry name" value="MatE"/>
    <property type="match status" value="2"/>
</dbReference>
<evidence type="ECO:0000313" key="14">
    <source>
        <dbReference type="Proteomes" id="UP001527099"/>
    </source>
</evidence>
<evidence type="ECO:0000256" key="1">
    <source>
        <dbReference type="ARBA" id="ARBA00003408"/>
    </source>
</evidence>
<evidence type="ECO:0000256" key="4">
    <source>
        <dbReference type="ARBA" id="ARBA00022448"/>
    </source>
</evidence>
<feature type="transmembrane region" description="Helical" evidence="12">
    <location>
        <begin position="159"/>
        <end position="179"/>
    </location>
</feature>
<evidence type="ECO:0000256" key="9">
    <source>
        <dbReference type="ARBA" id="ARBA00023065"/>
    </source>
</evidence>
<dbReference type="Proteomes" id="UP001527099">
    <property type="component" value="Unassembled WGS sequence"/>
</dbReference>
<feature type="transmembrane region" description="Helical" evidence="12">
    <location>
        <begin position="250"/>
        <end position="267"/>
    </location>
</feature>
<dbReference type="EMBL" id="JAMDMX010000011">
    <property type="protein sequence ID" value="MCY9692263.1"/>
    <property type="molecule type" value="Genomic_DNA"/>
</dbReference>
<evidence type="ECO:0000256" key="5">
    <source>
        <dbReference type="ARBA" id="ARBA00022449"/>
    </source>
</evidence>
<dbReference type="InterPro" id="IPR048279">
    <property type="entry name" value="MdtK-like"/>
</dbReference>
<evidence type="ECO:0000256" key="7">
    <source>
        <dbReference type="ARBA" id="ARBA00022692"/>
    </source>
</evidence>
<keyword evidence="5" id="KW-0050">Antiport</keyword>
<keyword evidence="14" id="KW-1185">Reference proteome</keyword>
<dbReference type="InterPro" id="IPR002528">
    <property type="entry name" value="MATE_fam"/>
</dbReference>
<feature type="transmembrane region" description="Helical" evidence="12">
    <location>
        <begin position="185"/>
        <end position="204"/>
    </location>
</feature>
<feature type="transmembrane region" description="Helical" evidence="12">
    <location>
        <begin position="343"/>
        <end position="370"/>
    </location>
</feature>
<keyword evidence="9" id="KW-0406">Ion transport</keyword>
<comment type="caution">
    <text evidence="13">The sequence shown here is derived from an EMBL/GenBank/DDBJ whole genome shotgun (WGS) entry which is preliminary data.</text>
</comment>
<proteinExistence type="predicted"/>